<evidence type="ECO:0000313" key="3">
    <source>
        <dbReference type="Proteomes" id="UP000244178"/>
    </source>
</evidence>
<organism evidence="2 3">
    <name type="scientific">Pseudomonas protegens</name>
    <dbReference type="NCBI Taxonomy" id="380021"/>
    <lineage>
        <taxon>Bacteria</taxon>
        <taxon>Pseudomonadati</taxon>
        <taxon>Pseudomonadota</taxon>
        <taxon>Gammaproteobacteria</taxon>
        <taxon>Pseudomonadales</taxon>
        <taxon>Pseudomonadaceae</taxon>
        <taxon>Pseudomonas</taxon>
    </lineage>
</organism>
<feature type="transmembrane region" description="Helical" evidence="1">
    <location>
        <begin position="327"/>
        <end position="346"/>
    </location>
</feature>
<dbReference type="Proteomes" id="UP000244178">
    <property type="component" value="Unassembled WGS sequence"/>
</dbReference>
<keyword evidence="1" id="KW-1133">Transmembrane helix</keyword>
<dbReference type="Pfam" id="PF07507">
    <property type="entry name" value="WavE"/>
    <property type="match status" value="1"/>
</dbReference>
<evidence type="ECO:0000256" key="1">
    <source>
        <dbReference type="SAM" id="Phobius"/>
    </source>
</evidence>
<gene>
    <name evidence="2" type="ORF">C5U62_29030</name>
</gene>
<dbReference type="InterPro" id="IPR011122">
    <property type="entry name" value="WavE"/>
</dbReference>
<sequence length="367" mass="41183">MSTSKSSSCFPLFKLRPDDMQSRLTPVSSEHISVVIQGPLYRALAPARGIEACISSVRAHLPHAEIIVSTWAGEDLNGIDADLVVTPPDPGALVDFNGNRHNTNRQIVSTLAGIQAASRQYILKLRSDLILTGSQIAVLGSYAATVPLADRLLHQPITLTTLFIRNPAKVPLLFHISDLVQFGVREDMLRFWDQAPKLQHEVFTKEPYKNPIGNYVGYSAMRSTPEQCLMLGLMGKKGHNIQLKTPCDISPELVRLSEKSLAENFTVLDWESSEVDFPERFRKTGYSLKTIYKAGELAEVGSLSPKERQSRYRRIWLNKYVFNYGRLAWWIALASIILTFVSPNIAKSARATMRRLRGLEHPNKDRV</sequence>
<comment type="caution">
    <text evidence="2">The sequence shown here is derived from an EMBL/GenBank/DDBJ whole genome shotgun (WGS) entry which is preliminary data.</text>
</comment>
<evidence type="ECO:0000313" key="2">
    <source>
        <dbReference type="EMBL" id="PUA41895.1"/>
    </source>
</evidence>
<reference evidence="2 3" key="1">
    <citation type="submission" date="2018-03" db="EMBL/GenBank/DDBJ databases">
        <title>Draft genome sequence of the plant growth promoting rhizobacterium Pseudomonas protegens strain BNJ-SS-45 isolated from wheat (Triticum aestivum) rhizosphere.</title>
        <authorList>
            <person name="Bajpai A."/>
            <person name="Shende K."/>
            <person name="Meena N."/>
            <person name="Upadhyayula S.R."/>
            <person name="Suravajhala P."/>
            <person name="Medicherla K.M."/>
            <person name="Johri B.N."/>
        </authorList>
    </citation>
    <scope>NUCLEOTIDE SEQUENCE [LARGE SCALE GENOMIC DNA]</scope>
    <source>
        <strain evidence="2 3">BNJ-SS-45</strain>
    </source>
</reference>
<protein>
    <submittedName>
        <fullName evidence="2">WavE lipopolysaccharide synthesis</fullName>
    </submittedName>
</protein>
<name>A0A2T6GCK9_9PSED</name>
<keyword evidence="1" id="KW-0472">Membrane</keyword>
<proteinExistence type="predicted"/>
<dbReference type="AlphaFoldDB" id="A0A2T6GCK9"/>
<accession>A0A2T6GCK9</accession>
<keyword evidence="1" id="KW-0812">Transmembrane</keyword>
<dbReference type="EMBL" id="PYJM01000008">
    <property type="protein sequence ID" value="PUA41895.1"/>
    <property type="molecule type" value="Genomic_DNA"/>
</dbReference>